<evidence type="ECO:0000313" key="3">
    <source>
        <dbReference type="Proteomes" id="UP000681162"/>
    </source>
</evidence>
<evidence type="ECO:0000313" key="2">
    <source>
        <dbReference type="EMBL" id="GIO38791.1"/>
    </source>
</evidence>
<dbReference type="PANTHER" id="PTHR47183:SF1">
    <property type="entry name" value="GLUCOSE-1-PHOSPHATE CYTIDYLYLTRANSFERASE"/>
    <property type="match status" value="1"/>
</dbReference>
<dbReference type="GO" id="GO:0009243">
    <property type="term" value="P:O antigen biosynthetic process"/>
    <property type="evidence" value="ECO:0007669"/>
    <property type="project" value="InterPro"/>
</dbReference>
<dbReference type="Gene3D" id="3.90.550.10">
    <property type="entry name" value="Spore Coat Polysaccharide Biosynthesis Protein SpsA, Chain A"/>
    <property type="match status" value="1"/>
</dbReference>
<dbReference type="InterPro" id="IPR029044">
    <property type="entry name" value="Nucleotide-diphossugar_trans"/>
</dbReference>
<dbReference type="InterPro" id="IPR013446">
    <property type="entry name" value="G1P_cyt_trans-like"/>
</dbReference>
<protein>
    <submittedName>
        <fullName evidence="2">Glucose-1-phosphate cytidylyltransferase</fullName>
    </submittedName>
</protein>
<dbReference type="CDD" id="cd02524">
    <property type="entry name" value="G1P_cytidylyltransferase"/>
    <property type="match status" value="1"/>
</dbReference>
<name>A0A919XUQ9_9BACL</name>
<gene>
    <name evidence="2" type="ORF">J41TS12_36520</name>
</gene>
<dbReference type="EMBL" id="BORR01000015">
    <property type="protein sequence ID" value="GIO38791.1"/>
    <property type="molecule type" value="Genomic_DNA"/>
</dbReference>
<evidence type="ECO:0000259" key="1">
    <source>
        <dbReference type="Pfam" id="PF00483"/>
    </source>
</evidence>
<keyword evidence="2" id="KW-0548">Nucleotidyltransferase</keyword>
<keyword evidence="3" id="KW-1185">Reference proteome</keyword>
<accession>A0A919XUQ9</accession>
<dbReference type="PANTHER" id="PTHR47183">
    <property type="entry name" value="GLUCOSE-1-PHOSPHATE CYTIDYLYLTRANSFERASE-RELATED"/>
    <property type="match status" value="1"/>
</dbReference>
<comment type="caution">
    <text evidence="2">The sequence shown here is derived from an EMBL/GenBank/DDBJ whole genome shotgun (WGS) entry which is preliminary data.</text>
</comment>
<dbReference type="RefSeq" id="WP_212941214.1">
    <property type="nucleotide sequence ID" value="NZ_BORR01000015.1"/>
</dbReference>
<dbReference type="NCBIfam" id="TIGR02623">
    <property type="entry name" value="G1P_cyt_trans"/>
    <property type="match status" value="1"/>
</dbReference>
<dbReference type="InterPro" id="IPR046981">
    <property type="entry name" value="G1P_cyt_trans"/>
</dbReference>
<reference evidence="2 3" key="1">
    <citation type="submission" date="2021-03" db="EMBL/GenBank/DDBJ databases">
        <title>Antimicrobial resistance genes in bacteria isolated from Japanese honey, and their potential for conferring macrolide and lincosamide resistance in the American foulbrood pathogen Paenibacillus larvae.</title>
        <authorList>
            <person name="Okamoto M."/>
            <person name="Kumagai M."/>
            <person name="Kanamori H."/>
            <person name="Takamatsu D."/>
        </authorList>
    </citation>
    <scope>NUCLEOTIDE SEQUENCE [LARGE SCALE GENOMIC DNA]</scope>
    <source>
        <strain evidence="2 3">J41TS12</strain>
    </source>
</reference>
<proteinExistence type="predicted"/>
<dbReference type="SUPFAM" id="SSF53448">
    <property type="entry name" value="Nucleotide-diphospho-sugar transferases"/>
    <property type="match status" value="1"/>
</dbReference>
<keyword evidence="2" id="KW-0808">Transferase</keyword>
<dbReference type="GO" id="GO:0047343">
    <property type="term" value="F:glucose-1-phosphate cytidylyltransferase activity"/>
    <property type="evidence" value="ECO:0007669"/>
    <property type="project" value="InterPro"/>
</dbReference>
<dbReference type="AlphaFoldDB" id="A0A919XUQ9"/>
<organism evidence="2 3">
    <name type="scientific">Paenibacillus antibioticophila</name>
    <dbReference type="NCBI Taxonomy" id="1274374"/>
    <lineage>
        <taxon>Bacteria</taxon>
        <taxon>Bacillati</taxon>
        <taxon>Bacillota</taxon>
        <taxon>Bacilli</taxon>
        <taxon>Bacillales</taxon>
        <taxon>Paenibacillaceae</taxon>
        <taxon>Paenibacillus</taxon>
    </lineage>
</organism>
<sequence length="256" mass="29009">MKVVILAGGLGTRISEETQTKPKPMVQIGDKPILWHIMKIYSYFGYNEFIICLGYKGEAVKEYFANYVRNHSNVTFEYPSGRSQFHNIQVEPWKVTLIDTGSETMTGGRIKRIQPYVGDEPFMLTYGDGLCDVSLKDLEAYHKSHGRLATVTAVQPAGRFGALSIGEDGTVNRFNEKMKGDGKWVNGGFFVLQPEVFDYLTDDTTVFEQEPLVNLAAGGELRAYRHDGFWYAMDTLRDKNHLQSLWSSGQAPWKVW</sequence>
<feature type="domain" description="Nucleotidyl transferase" evidence="1">
    <location>
        <begin position="2"/>
        <end position="202"/>
    </location>
</feature>
<dbReference type="Pfam" id="PF00483">
    <property type="entry name" value="NTP_transferase"/>
    <property type="match status" value="1"/>
</dbReference>
<dbReference type="Proteomes" id="UP000681162">
    <property type="component" value="Unassembled WGS sequence"/>
</dbReference>
<dbReference type="InterPro" id="IPR005835">
    <property type="entry name" value="NTP_transferase_dom"/>
</dbReference>